<reference evidence="3 4" key="1">
    <citation type="submission" date="2022-11" db="EMBL/GenBank/DDBJ databases">
        <title>Minimal conservation of predation-associated metabolite biosynthetic gene clusters underscores biosynthetic potential of Myxococcota including descriptions for ten novel species: Archangium lansinium sp. nov., Myxococcus landrumus sp. nov., Nannocystis bai.</title>
        <authorList>
            <person name="Ahearne A."/>
            <person name="Stevens C."/>
            <person name="Dowd S."/>
        </authorList>
    </citation>
    <scope>NUCLEOTIDE SEQUENCE [LARGE SCALE GENOMIC DNA]</scope>
    <source>
        <strain evidence="3 4">BB15-2</strain>
    </source>
</reference>
<accession>A0ABT5DV99</accession>
<dbReference type="EMBL" id="JAQNDL010000001">
    <property type="protein sequence ID" value="MDC0717563.1"/>
    <property type="molecule type" value="Genomic_DNA"/>
</dbReference>
<evidence type="ECO:0000256" key="1">
    <source>
        <dbReference type="SAM" id="MobiDB-lite"/>
    </source>
</evidence>
<evidence type="ECO:0000256" key="2">
    <source>
        <dbReference type="SAM" id="Phobius"/>
    </source>
</evidence>
<name>A0ABT5DV99_9BACT</name>
<feature type="transmembrane region" description="Helical" evidence="2">
    <location>
        <begin position="177"/>
        <end position="202"/>
    </location>
</feature>
<evidence type="ECO:0000313" key="4">
    <source>
        <dbReference type="Proteomes" id="UP001221686"/>
    </source>
</evidence>
<protein>
    <recommendedName>
        <fullName evidence="5">Glycosyltransferase RgtA/B/C/D-like domain-containing protein</fullName>
    </recommendedName>
</protein>
<feature type="transmembrane region" description="Helical" evidence="2">
    <location>
        <begin position="145"/>
        <end position="165"/>
    </location>
</feature>
<gene>
    <name evidence="3" type="ORF">POL25_11700</name>
</gene>
<feature type="region of interest" description="Disordered" evidence="1">
    <location>
        <begin position="281"/>
        <end position="306"/>
    </location>
</feature>
<dbReference type="Proteomes" id="UP001221686">
    <property type="component" value="Unassembled WGS sequence"/>
</dbReference>
<organism evidence="3 4">
    <name type="scientific">Nannocystis bainbridge</name>
    <dbReference type="NCBI Taxonomy" id="2995303"/>
    <lineage>
        <taxon>Bacteria</taxon>
        <taxon>Pseudomonadati</taxon>
        <taxon>Myxococcota</taxon>
        <taxon>Polyangia</taxon>
        <taxon>Nannocystales</taxon>
        <taxon>Nannocystaceae</taxon>
        <taxon>Nannocystis</taxon>
    </lineage>
</organism>
<evidence type="ECO:0008006" key="5">
    <source>
        <dbReference type="Google" id="ProtNLM"/>
    </source>
</evidence>
<feature type="transmembrane region" description="Helical" evidence="2">
    <location>
        <begin position="392"/>
        <end position="410"/>
    </location>
</feature>
<feature type="compositionally biased region" description="Low complexity" evidence="1">
    <location>
        <begin position="292"/>
        <end position="306"/>
    </location>
</feature>
<feature type="transmembrane region" description="Helical" evidence="2">
    <location>
        <begin position="114"/>
        <end position="133"/>
    </location>
</feature>
<keyword evidence="2" id="KW-1133">Transmembrane helix</keyword>
<keyword evidence="4" id="KW-1185">Reference proteome</keyword>
<sequence>MSLAPPARPPARPAAGPGPWPLGLAAAAVAGLVLIPGHGAHGLWSQGEIGALQRAQAALGAALSGLERSPWLPDALRTQALALVGDPAAIRLPGALATCALVALAAGLARALGLSATISALAGMFALAFPLSLTQGRLALGDPIGELAGTVAALLLAAALASPRLARGLGLAAAGSLALALAATASGLWLGVVLPLAAAALWGPVPASMSSGTSLKRHVPGDMSDGLCSEAHAHSDMSARTSPDDVTANLTAAPSGLGTASLAAAPSASSGLGDAPASLAVGPADVSSRRGPAPASPVSSDLSSRPSRLQTPLRLVLVAGAVAAAGVAGWLAYNQGDGYIPALGAAKDMVLRERPHVRGFHAALEDCGYQLFPWLPLVLLGLLQPGRARWPALWFAVGLALASASSLLYGARAVPLTVPAAVLAAAAFARLVSPRTPAAARRLALVLALAGCWIFAKDARRTPSRIGAALAPTRGEHNYPAADLGAADLLSGLAGGAAVALVLSAMFSAPGPGGQGSSRMSRKLYALRTRLPGWLPAAIMVACLGRQAWSYGRDLLPRTSEQFSLLRPLTRWAAWTEAGALPPTLGVHRVSDPGLELYGPAPDLRVPLATREALANVLRQPAPAAALIRTSELAALHQTARAGGFSLHVLDASNRDVLLIANTLPPGADDMNPIRRVLFDEPPALAHPTLLRFDDFVEVIAWEWDEPVVRGREVELRVVLRPLKAMPSGSKITVRLQQGRLSRVNPMPHDLVENIYPPQYWRPGDYLLHRFRVHVPTLEIVPGPHEVVIGMRRTESSNYKITVPEGETGEHGVRVFAGPHEFAVVGELQVW</sequence>
<feature type="transmembrane region" description="Helical" evidence="2">
    <location>
        <begin position="313"/>
        <end position="333"/>
    </location>
</feature>
<feature type="region of interest" description="Disordered" evidence="1">
    <location>
        <begin position="212"/>
        <end position="251"/>
    </location>
</feature>
<dbReference type="RefSeq" id="WP_272086047.1">
    <property type="nucleotide sequence ID" value="NZ_JAQNDL010000001.1"/>
</dbReference>
<proteinExistence type="predicted"/>
<feature type="transmembrane region" description="Helical" evidence="2">
    <location>
        <begin position="489"/>
        <end position="510"/>
    </location>
</feature>
<evidence type="ECO:0000313" key="3">
    <source>
        <dbReference type="EMBL" id="MDC0717563.1"/>
    </source>
</evidence>
<keyword evidence="2" id="KW-0472">Membrane</keyword>
<keyword evidence="2" id="KW-0812">Transmembrane</keyword>
<feature type="transmembrane region" description="Helical" evidence="2">
    <location>
        <begin position="20"/>
        <end position="44"/>
    </location>
</feature>
<comment type="caution">
    <text evidence="3">The sequence shown here is derived from an EMBL/GenBank/DDBJ whole genome shotgun (WGS) entry which is preliminary data.</text>
</comment>
<feature type="transmembrane region" description="Helical" evidence="2">
    <location>
        <begin position="439"/>
        <end position="456"/>
    </location>
</feature>